<keyword evidence="2" id="KW-1185">Reference proteome</keyword>
<comment type="caution">
    <text evidence="1">The sequence shown here is derived from an EMBL/GenBank/DDBJ whole genome shotgun (WGS) entry which is preliminary data.</text>
</comment>
<sequence length="289" mass="33529">MQPTYIGWIQKLPFMGELLEKWLHLTWTYVNIKDLQETIFSSLKVKGDMIDKDDVAYNQLRDEMLAQRGAFVLEKIYRIDTGFSWCTAGMRFTDSIVIWHIATDFIYHVDLDHRGGDVSQVGLNYKVVSKCLSDYMLYLLVFCRSMLPKGFGDTRYEATSAEIIDIFETRNDITNESKVREALVQHYPHSYIESRLEEVRAGNVGMGEYEPLLKYGCILYGQLQEDPRIQEKGKWKIISEVWVEMLGYAAHNCGWKLHCQQLRKGGGELLTHVCLLMAHLGLTEHYEVH</sequence>
<proteinExistence type="predicted"/>
<dbReference type="EMBL" id="JAFEMO010000009">
    <property type="protein sequence ID" value="KAH7565020.1"/>
    <property type="molecule type" value="Genomic_DNA"/>
</dbReference>
<dbReference type="InterPro" id="IPR007658">
    <property type="entry name" value="DUF594"/>
</dbReference>
<protein>
    <submittedName>
        <fullName evidence="1">Uncharacterized protein</fullName>
    </submittedName>
</protein>
<dbReference type="Proteomes" id="UP000827721">
    <property type="component" value="Unassembled WGS sequence"/>
</dbReference>
<organism evidence="1 2">
    <name type="scientific">Xanthoceras sorbifolium</name>
    <dbReference type="NCBI Taxonomy" id="99658"/>
    <lineage>
        <taxon>Eukaryota</taxon>
        <taxon>Viridiplantae</taxon>
        <taxon>Streptophyta</taxon>
        <taxon>Embryophyta</taxon>
        <taxon>Tracheophyta</taxon>
        <taxon>Spermatophyta</taxon>
        <taxon>Magnoliopsida</taxon>
        <taxon>eudicotyledons</taxon>
        <taxon>Gunneridae</taxon>
        <taxon>Pentapetalae</taxon>
        <taxon>rosids</taxon>
        <taxon>malvids</taxon>
        <taxon>Sapindales</taxon>
        <taxon>Sapindaceae</taxon>
        <taxon>Xanthoceroideae</taxon>
        <taxon>Xanthoceras</taxon>
    </lineage>
</organism>
<gene>
    <name evidence="1" type="ORF">JRO89_XS09G0111800</name>
</gene>
<dbReference type="Pfam" id="PF04578">
    <property type="entry name" value="DUF594"/>
    <property type="match status" value="1"/>
</dbReference>
<evidence type="ECO:0000313" key="2">
    <source>
        <dbReference type="Proteomes" id="UP000827721"/>
    </source>
</evidence>
<evidence type="ECO:0000313" key="1">
    <source>
        <dbReference type="EMBL" id="KAH7565020.1"/>
    </source>
</evidence>
<reference evidence="1 2" key="1">
    <citation type="submission" date="2021-02" db="EMBL/GenBank/DDBJ databases">
        <title>Plant Genome Project.</title>
        <authorList>
            <person name="Zhang R.-G."/>
        </authorList>
    </citation>
    <scope>NUCLEOTIDE SEQUENCE [LARGE SCALE GENOMIC DNA]</scope>
    <source>
        <tissue evidence="1">Leaves</tissue>
    </source>
</reference>
<dbReference type="PANTHER" id="PTHR31325">
    <property type="entry name" value="OS01G0798800 PROTEIN-RELATED"/>
    <property type="match status" value="1"/>
</dbReference>
<name>A0ABQ8HL05_9ROSI</name>
<accession>A0ABQ8HL05</accession>